<dbReference type="GO" id="GO:0016740">
    <property type="term" value="F:transferase activity"/>
    <property type="evidence" value="ECO:0007669"/>
    <property type="project" value="UniProtKB-KW"/>
</dbReference>
<dbReference type="EMBL" id="CP040017">
    <property type="protein sequence ID" value="QCP10019.1"/>
    <property type="molecule type" value="Genomic_DNA"/>
</dbReference>
<dbReference type="Gene3D" id="3.40.250.10">
    <property type="entry name" value="Rhodanese-like domain"/>
    <property type="match status" value="4"/>
</dbReference>
<evidence type="ECO:0000259" key="2">
    <source>
        <dbReference type="PROSITE" id="PS50206"/>
    </source>
</evidence>
<keyword evidence="5" id="KW-1185">Reference proteome</keyword>
<dbReference type="InterPro" id="IPR051126">
    <property type="entry name" value="Thiosulfate_sulfurtransferase"/>
</dbReference>
<feature type="domain" description="Rhodanese" evidence="2">
    <location>
        <begin position="153"/>
        <end position="244"/>
    </location>
</feature>
<proteinExistence type="predicted"/>
<dbReference type="PROSITE" id="PS50206">
    <property type="entry name" value="RHODANESE_3"/>
    <property type="match status" value="4"/>
</dbReference>
<name>A0A4P8HJU4_9BURK</name>
<keyword evidence="3" id="KW-0808">Transferase</keyword>
<feature type="domain" description="Rhodanese" evidence="2">
    <location>
        <begin position="401"/>
        <end position="490"/>
    </location>
</feature>
<sequence>MSNPLQELQKNGAGGFPSRTYADVRQALLAGHEVALLDVREEDPHAQEHPLFAANFPYGRIELEAFTKLPRRDVPVVLLDGGEGLAAASAARLRGLGYTNVALLEGGVAGWRAAGGELFRDVNVPSKAFGELVEAQRHTPSLSAQEVQALIDSRADIVILDARRYDEYQTMSIPGSISVPGGELALRARELAPDPATRVIVNCAGRTRSIIGTQSLVNAGLPNPVAALRNGTIGWTLAGQQLEHGQARRHPPVTEENRAKAAAGARALADRAGVGRLGAGGLARLRADSGRTTYYFDIRTPEEYADGSLPGFRSAPGGQLVQETEQFAPVRGARFVLADSDGVRANLTASWLRQLNNEVHVVDALVPADFGAAPAWQADVPAPPATPEVDTATLARWLDEDRGATVVLDFTSGVNYVKRHIPGAYFALRSQLRQALASVPAAAQRLVLTCGSSQLARYVAGDLRGLTALPVFVLSGGTSAWIAAGLPVEEGATRLASPLIDRYRRPYEGTDNRQEAMQAYLDWEFGLVDQLERDGTHGFRVL</sequence>
<dbReference type="OrthoDB" id="9789585at2"/>
<organism evidence="3 6">
    <name type="scientific">Pseudoduganella umbonata</name>
    <dbReference type="NCBI Taxonomy" id="864828"/>
    <lineage>
        <taxon>Bacteria</taxon>
        <taxon>Pseudomonadati</taxon>
        <taxon>Pseudomonadota</taxon>
        <taxon>Betaproteobacteria</taxon>
        <taxon>Burkholderiales</taxon>
        <taxon>Oxalobacteraceae</taxon>
        <taxon>Telluria group</taxon>
        <taxon>Pseudoduganella</taxon>
    </lineage>
</organism>
<evidence type="ECO:0000313" key="6">
    <source>
        <dbReference type="Proteomes" id="UP000584325"/>
    </source>
</evidence>
<keyword evidence="1" id="KW-0677">Repeat</keyword>
<reference evidence="3 6" key="2">
    <citation type="submission" date="2020-08" db="EMBL/GenBank/DDBJ databases">
        <title>Genomic Encyclopedia of Type Strains, Phase III (KMG-III): the genomes of soil and plant-associated and newly described type strains.</title>
        <authorList>
            <person name="Whitman W."/>
        </authorList>
    </citation>
    <scope>NUCLEOTIDE SEQUENCE [LARGE SCALE GENOMIC DNA]</scope>
    <source>
        <strain evidence="3 6">CECT 7753</strain>
    </source>
</reference>
<dbReference type="InterPro" id="IPR036873">
    <property type="entry name" value="Rhodanese-like_dom_sf"/>
</dbReference>
<evidence type="ECO:0000313" key="5">
    <source>
        <dbReference type="Proteomes" id="UP000298763"/>
    </source>
</evidence>
<dbReference type="CDD" id="cd01533">
    <property type="entry name" value="4RHOD_Repeat_2"/>
    <property type="match status" value="1"/>
</dbReference>
<evidence type="ECO:0000313" key="4">
    <source>
        <dbReference type="EMBL" id="QCP10019.1"/>
    </source>
</evidence>
<feature type="domain" description="Rhodanese" evidence="2">
    <location>
        <begin position="289"/>
        <end position="374"/>
    </location>
</feature>
<dbReference type="EMBL" id="JACHXS010000001">
    <property type="protein sequence ID" value="MBB3220012.1"/>
    <property type="molecule type" value="Genomic_DNA"/>
</dbReference>
<dbReference type="SUPFAM" id="SSF52821">
    <property type="entry name" value="Rhodanese/Cell cycle control phosphatase"/>
    <property type="match status" value="4"/>
</dbReference>
<feature type="domain" description="Rhodanese" evidence="2">
    <location>
        <begin position="30"/>
        <end position="120"/>
    </location>
</feature>
<dbReference type="CDD" id="cd01535">
    <property type="entry name" value="4RHOD_Repeat_4"/>
    <property type="match status" value="1"/>
</dbReference>
<dbReference type="RefSeq" id="WP_137312905.1">
    <property type="nucleotide sequence ID" value="NZ_CP040017.1"/>
</dbReference>
<dbReference type="PANTHER" id="PTHR43855:SF1">
    <property type="entry name" value="THIOSULFATE SULFURTRANSFERASE"/>
    <property type="match status" value="1"/>
</dbReference>
<dbReference type="PANTHER" id="PTHR43855">
    <property type="entry name" value="THIOSULFATE SULFURTRANSFERASE"/>
    <property type="match status" value="1"/>
</dbReference>
<dbReference type="AlphaFoldDB" id="A0A4P8HJU4"/>
<accession>A0A4P8HJU4</accession>
<dbReference type="Proteomes" id="UP000584325">
    <property type="component" value="Unassembled WGS sequence"/>
</dbReference>
<protein>
    <submittedName>
        <fullName evidence="3">Rhodanese-related sulfurtransferase</fullName>
    </submittedName>
</protein>
<dbReference type="Pfam" id="PF00581">
    <property type="entry name" value="Rhodanese"/>
    <property type="match status" value="4"/>
</dbReference>
<evidence type="ECO:0000256" key="1">
    <source>
        <dbReference type="ARBA" id="ARBA00022737"/>
    </source>
</evidence>
<dbReference type="InterPro" id="IPR001763">
    <property type="entry name" value="Rhodanese-like_dom"/>
</dbReference>
<evidence type="ECO:0000313" key="3">
    <source>
        <dbReference type="EMBL" id="MBB3220012.1"/>
    </source>
</evidence>
<dbReference type="SMART" id="SM00450">
    <property type="entry name" value="RHOD"/>
    <property type="match status" value="4"/>
</dbReference>
<dbReference type="CDD" id="cd01534">
    <property type="entry name" value="4RHOD_Repeat_3"/>
    <property type="match status" value="1"/>
</dbReference>
<dbReference type="Proteomes" id="UP000298763">
    <property type="component" value="Chromosome"/>
</dbReference>
<reference evidence="4 5" key="1">
    <citation type="submission" date="2019-05" db="EMBL/GenBank/DDBJ databases">
        <title>Draft Genome Sequences of Six Type Strains of the Genus Massilia.</title>
        <authorList>
            <person name="Miess H."/>
            <person name="Frediansyhah A."/>
            <person name="Gross H."/>
        </authorList>
    </citation>
    <scope>NUCLEOTIDE SEQUENCE [LARGE SCALE GENOMIC DNA]</scope>
    <source>
        <strain evidence="4 5">DSMZ 26121</strain>
    </source>
</reference>
<gene>
    <name evidence="4" type="ORF">FCL38_05975</name>
    <name evidence="3" type="ORF">FHS02_000799</name>
</gene>